<accession>A0ABV0U7T8</accession>
<evidence type="ECO:0000313" key="2">
    <source>
        <dbReference type="Proteomes" id="UP001482620"/>
    </source>
</evidence>
<feature type="non-terminal residue" evidence="1">
    <location>
        <position position="1"/>
    </location>
</feature>
<protein>
    <recommendedName>
        <fullName evidence="3">Interleukin-6</fullName>
    </recommendedName>
</protein>
<comment type="caution">
    <text evidence="1">The sequence shown here is derived from an EMBL/GenBank/DDBJ whole genome shotgun (WGS) entry which is preliminary data.</text>
</comment>
<reference evidence="1 2" key="1">
    <citation type="submission" date="2021-06" db="EMBL/GenBank/DDBJ databases">
        <authorList>
            <person name="Palmer J.M."/>
        </authorList>
    </citation>
    <scope>NUCLEOTIDE SEQUENCE [LARGE SCALE GENOMIC DNA]</scope>
    <source>
        <strain evidence="2">if_2019</strain>
        <tissue evidence="1">Muscle</tissue>
    </source>
</reference>
<sequence>RRRQVHQALKGPSLLLLGLRLYLILQEYRQRGKHADSEANSCMEQTVMGVYVTSKEGAEPEDDPEGIGILIEGAEAPSGLGNIAQTCVVVFELNYCLNRSCPPELTCTFEVFQKILRNLDGQRLSSKAQFLKNKLMG</sequence>
<dbReference type="EMBL" id="JAHRIQ010060383">
    <property type="protein sequence ID" value="MEQ2241141.1"/>
    <property type="molecule type" value="Genomic_DNA"/>
</dbReference>
<dbReference type="Proteomes" id="UP001482620">
    <property type="component" value="Unassembled WGS sequence"/>
</dbReference>
<dbReference type="PANTHER" id="PTHR31025">
    <property type="entry name" value="SI:CH211-196P9.1-RELATED"/>
    <property type="match status" value="1"/>
</dbReference>
<proteinExistence type="predicted"/>
<evidence type="ECO:0000313" key="1">
    <source>
        <dbReference type="EMBL" id="MEQ2241141.1"/>
    </source>
</evidence>
<dbReference type="PANTHER" id="PTHR31025:SF25">
    <property type="entry name" value="ZINC FINGER (C2H2)-60"/>
    <property type="match status" value="1"/>
</dbReference>
<name>A0ABV0U7T8_9TELE</name>
<organism evidence="1 2">
    <name type="scientific">Ilyodon furcidens</name>
    <name type="common">goldbreast splitfin</name>
    <dbReference type="NCBI Taxonomy" id="33524"/>
    <lineage>
        <taxon>Eukaryota</taxon>
        <taxon>Metazoa</taxon>
        <taxon>Chordata</taxon>
        <taxon>Craniata</taxon>
        <taxon>Vertebrata</taxon>
        <taxon>Euteleostomi</taxon>
        <taxon>Actinopterygii</taxon>
        <taxon>Neopterygii</taxon>
        <taxon>Teleostei</taxon>
        <taxon>Neoteleostei</taxon>
        <taxon>Acanthomorphata</taxon>
        <taxon>Ovalentaria</taxon>
        <taxon>Atherinomorphae</taxon>
        <taxon>Cyprinodontiformes</taxon>
        <taxon>Goodeidae</taxon>
        <taxon>Ilyodon</taxon>
    </lineage>
</organism>
<keyword evidence="2" id="KW-1185">Reference proteome</keyword>
<gene>
    <name evidence="1" type="ORF">ILYODFUR_022341</name>
</gene>
<evidence type="ECO:0008006" key="3">
    <source>
        <dbReference type="Google" id="ProtNLM"/>
    </source>
</evidence>